<proteinExistence type="predicted"/>
<name>A0AAU8B668_9CAUD</name>
<protein>
    <submittedName>
        <fullName evidence="1">Uncharacterized protein</fullName>
    </submittedName>
</protein>
<organism evidence="1">
    <name type="scientific">Dulem virus 30</name>
    <dbReference type="NCBI Taxonomy" id="3145748"/>
    <lineage>
        <taxon>Viruses</taxon>
        <taxon>Duplodnaviria</taxon>
        <taxon>Heunggongvirae</taxon>
        <taxon>Uroviricota</taxon>
        <taxon>Caudoviricetes</taxon>
    </lineage>
</organism>
<evidence type="ECO:0000313" key="1">
    <source>
        <dbReference type="EMBL" id="XCD06742.1"/>
    </source>
</evidence>
<dbReference type="EMBL" id="PP511706">
    <property type="protein sequence ID" value="XCD06742.1"/>
    <property type="molecule type" value="Genomic_DNA"/>
</dbReference>
<sequence>MNLIKTLKRKVQQLKEMITDKKGYRYNKALYAITDGMALAQKNGNTELMKEFVTEFKVLKTLGFKAWKSYKKEMIKER</sequence>
<reference evidence="1" key="1">
    <citation type="submission" date="2024-03" db="EMBL/GenBank/DDBJ databases">
        <title>Diverse circular DNA viruses in blood, oral, and fecal samples of captive lemurs.</title>
        <authorList>
            <person name="Paietta E.N."/>
            <person name="Kraberger S."/>
            <person name="Lund M.C."/>
            <person name="Custer J.M."/>
            <person name="Vargas K.M."/>
            <person name="Ehmke E.E."/>
            <person name="Yoder A.D."/>
            <person name="Varsani A."/>
        </authorList>
    </citation>
    <scope>NUCLEOTIDE SEQUENCE</scope>
    <source>
        <strain evidence="1">Duke_26_2</strain>
    </source>
</reference>
<accession>A0AAU8B668</accession>